<organism evidence="1 2">
    <name type="scientific">Araneus ventricosus</name>
    <name type="common">Orbweaver spider</name>
    <name type="synonym">Epeira ventricosa</name>
    <dbReference type="NCBI Taxonomy" id="182803"/>
    <lineage>
        <taxon>Eukaryota</taxon>
        <taxon>Metazoa</taxon>
        <taxon>Ecdysozoa</taxon>
        <taxon>Arthropoda</taxon>
        <taxon>Chelicerata</taxon>
        <taxon>Arachnida</taxon>
        <taxon>Araneae</taxon>
        <taxon>Araneomorphae</taxon>
        <taxon>Entelegynae</taxon>
        <taxon>Araneoidea</taxon>
        <taxon>Araneidae</taxon>
        <taxon>Araneus</taxon>
    </lineage>
</organism>
<protein>
    <submittedName>
        <fullName evidence="1">Uncharacterized protein</fullName>
    </submittedName>
</protein>
<proteinExistence type="predicted"/>
<dbReference type="Proteomes" id="UP000499080">
    <property type="component" value="Unassembled WGS sequence"/>
</dbReference>
<comment type="caution">
    <text evidence="1">The sequence shown here is derived from an EMBL/GenBank/DDBJ whole genome shotgun (WGS) entry which is preliminary data.</text>
</comment>
<evidence type="ECO:0000313" key="1">
    <source>
        <dbReference type="EMBL" id="GBN49442.1"/>
    </source>
</evidence>
<dbReference type="EMBL" id="BGPR01011071">
    <property type="protein sequence ID" value="GBN49442.1"/>
    <property type="molecule type" value="Genomic_DNA"/>
</dbReference>
<reference evidence="1 2" key="1">
    <citation type="journal article" date="2019" name="Sci. Rep.">
        <title>Orb-weaving spider Araneus ventricosus genome elucidates the spidroin gene catalogue.</title>
        <authorList>
            <person name="Kono N."/>
            <person name="Nakamura H."/>
            <person name="Ohtoshi R."/>
            <person name="Moran D.A.P."/>
            <person name="Shinohara A."/>
            <person name="Yoshida Y."/>
            <person name="Fujiwara M."/>
            <person name="Mori M."/>
            <person name="Tomita M."/>
            <person name="Arakawa K."/>
        </authorList>
    </citation>
    <scope>NUCLEOTIDE SEQUENCE [LARGE SCALE GENOMIC DNA]</scope>
</reference>
<evidence type="ECO:0000313" key="2">
    <source>
        <dbReference type="Proteomes" id="UP000499080"/>
    </source>
</evidence>
<sequence>MSLPMLGTTAAIWVFKSLMIVRHGDITSMRRNQSAELIAHLRETINCYHDTQILLMIFLEGVIVDYRVYVLPCPTDITDSKTLSQLLLRKNMLHKDYQELHHKLNTGRVRKRSAY</sequence>
<keyword evidence="2" id="KW-1185">Reference proteome</keyword>
<gene>
    <name evidence="1" type="ORF">AVEN_24313_1</name>
</gene>
<dbReference type="AlphaFoldDB" id="A0A4Y2PEB8"/>
<accession>A0A4Y2PEB8</accession>
<name>A0A4Y2PEB8_ARAVE</name>